<proteinExistence type="predicted"/>
<comment type="caution">
    <text evidence="1">The sequence shown here is derived from an EMBL/GenBank/DDBJ whole genome shotgun (WGS) entry which is preliminary data.</text>
</comment>
<evidence type="ECO:0000313" key="1">
    <source>
        <dbReference type="EMBL" id="KAL3690717.1"/>
    </source>
</evidence>
<name>A0ABD3HK08_9MARC</name>
<evidence type="ECO:0000313" key="2">
    <source>
        <dbReference type="Proteomes" id="UP001633002"/>
    </source>
</evidence>
<reference evidence="1 2" key="1">
    <citation type="submission" date="2024-09" db="EMBL/GenBank/DDBJ databases">
        <title>Chromosome-scale assembly of Riccia sorocarpa.</title>
        <authorList>
            <person name="Paukszto L."/>
        </authorList>
    </citation>
    <scope>NUCLEOTIDE SEQUENCE [LARGE SCALE GENOMIC DNA]</scope>
    <source>
        <strain evidence="1">LP-2024</strain>
        <tissue evidence="1">Aerial parts of the thallus</tissue>
    </source>
</reference>
<evidence type="ECO:0008006" key="3">
    <source>
        <dbReference type="Google" id="ProtNLM"/>
    </source>
</evidence>
<accession>A0ABD3HK08</accession>
<protein>
    <recommendedName>
        <fullName evidence="3">MATH domain-containing protein</fullName>
    </recommendedName>
</protein>
<sequence>MLTSKNLIRLRVRTVKYRMLEVHKDGSQFSVKITLSNLRVAASWLAYSTAEENPKTRLAVTIAQFSSNDQLHYVYRACAFKRGERMCWKSVERLSGYSCGRRLNIDADHVCGEHGWEWTWFFHVKLRDGSVADVPLMELPRYIVFQAGSEFFEISAGEFASWTSPEKSTFLGKKSKEVAEDWEVCIEARPNDSFRDAKVTYFSRFLNCMDNLSAVIEVEQKLSEQLCMDAHLVGTAECAVRALHECRMKIDNSLGLFDHLCEQVYVIRAEIEEVKTIIDETDRAVQDIVSLVESQR</sequence>
<gene>
    <name evidence="1" type="ORF">R1sor_004368</name>
</gene>
<dbReference type="Proteomes" id="UP001633002">
    <property type="component" value="Unassembled WGS sequence"/>
</dbReference>
<organism evidence="1 2">
    <name type="scientific">Riccia sorocarpa</name>
    <dbReference type="NCBI Taxonomy" id="122646"/>
    <lineage>
        <taxon>Eukaryota</taxon>
        <taxon>Viridiplantae</taxon>
        <taxon>Streptophyta</taxon>
        <taxon>Embryophyta</taxon>
        <taxon>Marchantiophyta</taxon>
        <taxon>Marchantiopsida</taxon>
        <taxon>Marchantiidae</taxon>
        <taxon>Marchantiales</taxon>
        <taxon>Ricciaceae</taxon>
        <taxon>Riccia</taxon>
    </lineage>
</organism>
<dbReference type="AlphaFoldDB" id="A0ABD3HK08"/>
<keyword evidence="2" id="KW-1185">Reference proteome</keyword>
<dbReference type="EMBL" id="JBJQOH010000003">
    <property type="protein sequence ID" value="KAL3690717.1"/>
    <property type="molecule type" value="Genomic_DNA"/>
</dbReference>